<gene>
    <name evidence="1" type="ORF">SAMN06265367_109130</name>
</gene>
<organism evidence="1 2">
    <name type="scientific">Algoriphagus winogradskyi</name>
    <dbReference type="NCBI Taxonomy" id="237017"/>
    <lineage>
        <taxon>Bacteria</taxon>
        <taxon>Pseudomonadati</taxon>
        <taxon>Bacteroidota</taxon>
        <taxon>Cytophagia</taxon>
        <taxon>Cytophagales</taxon>
        <taxon>Cyclobacteriaceae</taxon>
        <taxon>Algoriphagus</taxon>
    </lineage>
</organism>
<dbReference type="Pfam" id="PF17170">
    <property type="entry name" value="DUF5128"/>
    <property type="match status" value="1"/>
</dbReference>
<dbReference type="InterPro" id="IPR011044">
    <property type="entry name" value="Quino_amine_DH_bsu"/>
</dbReference>
<reference evidence="1 2" key="1">
    <citation type="submission" date="2017-05" db="EMBL/GenBank/DDBJ databases">
        <authorList>
            <person name="Varghese N."/>
            <person name="Submissions S."/>
        </authorList>
    </citation>
    <scope>NUCLEOTIDE SEQUENCE [LARGE SCALE GENOMIC DNA]</scope>
    <source>
        <strain evidence="1 2">DSM 15360</strain>
    </source>
</reference>
<sequence>MRRFTMLLFCLISCVEPAEEAVKLGNRKIEDGVLLSEVAESIDYVILDIESDAVIYGVDKLIYENGRFFILDNSYTETLAVYTDVGTYLFSLEIGLGGPDEFVEISDFDYDPISREIFIFSGSQRKIFVFDENGNPSRQYKIPSSFIIHSLGYLGQNKFAFFRDMTEESKVDLPSQLFTYDFDKGQVLDQAIPLSKTKIILSQDFALVRSGKELFASKMYDSSIFSISDEGQISEVLKFSDITSLSNREDIVDEESYRKVMAEEKGVFYMGYWSGNLDNHLFLIKKDQKPVLRWKSKTQDVLTERIQNDLDIPIFSNFKYLSNEVLIAVLDEEAIGGLQGIPDGKAFLQKHRPEGEYLSPIIAKIKLKHE</sequence>
<dbReference type="RefSeq" id="WP_283414577.1">
    <property type="nucleotide sequence ID" value="NZ_FXUA01000009.1"/>
</dbReference>
<dbReference type="EMBL" id="FXUA01000009">
    <property type="protein sequence ID" value="SMP34201.1"/>
    <property type="molecule type" value="Genomic_DNA"/>
</dbReference>
<proteinExistence type="predicted"/>
<name>A0ABY1PJQ8_9BACT</name>
<accession>A0ABY1PJQ8</accession>
<dbReference type="SUPFAM" id="SSF50969">
    <property type="entry name" value="YVTN repeat-like/Quinoprotein amine dehydrogenase"/>
    <property type="match status" value="1"/>
</dbReference>
<dbReference type="Proteomes" id="UP001157915">
    <property type="component" value="Unassembled WGS sequence"/>
</dbReference>
<comment type="caution">
    <text evidence="1">The sequence shown here is derived from an EMBL/GenBank/DDBJ whole genome shotgun (WGS) entry which is preliminary data.</text>
</comment>
<keyword evidence="2" id="KW-1185">Reference proteome</keyword>
<evidence type="ECO:0000313" key="1">
    <source>
        <dbReference type="EMBL" id="SMP34201.1"/>
    </source>
</evidence>
<evidence type="ECO:0000313" key="2">
    <source>
        <dbReference type="Proteomes" id="UP001157915"/>
    </source>
</evidence>
<protein>
    <submittedName>
        <fullName evidence="1">6-bladed beta-propeller protein</fullName>
    </submittedName>
</protein>